<dbReference type="PROSITE" id="PS51128">
    <property type="entry name" value="ZF_DKSA_2"/>
    <property type="match status" value="1"/>
</dbReference>
<evidence type="ECO:0000256" key="4">
    <source>
        <dbReference type="PROSITE-ProRule" id="PRU00510"/>
    </source>
</evidence>
<evidence type="ECO:0000256" key="3">
    <source>
        <dbReference type="ARBA" id="ARBA00022833"/>
    </source>
</evidence>
<dbReference type="PANTHER" id="PTHR33823:SF4">
    <property type="entry name" value="GENERAL STRESS PROTEIN 16O"/>
    <property type="match status" value="1"/>
</dbReference>
<dbReference type="AlphaFoldDB" id="A0A5M4AUU1"/>
<dbReference type="GO" id="GO:0008270">
    <property type="term" value="F:zinc ion binding"/>
    <property type="evidence" value="ECO:0007669"/>
    <property type="project" value="UniProtKB-KW"/>
</dbReference>
<dbReference type="Proteomes" id="UP000391834">
    <property type="component" value="Unassembled WGS sequence"/>
</dbReference>
<dbReference type="EMBL" id="BLAX01000001">
    <property type="protein sequence ID" value="GET31715.1"/>
    <property type="molecule type" value="Genomic_DNA"/>
</dbReference>
<keyword evidence="7" id="KW-1185">Reference proteome</keyword>
<dbReference type="PROSITE" id="PS01102">
    <property type="entry name" value="ZF_DKSA_1"/>
    <property type="match status" value="1"/>
</dbReference>
<evidence type="ECO:0000259" key="5">
    <source>
        <dbReference type="Pfam" id="PF01258"/>
    </source>
</evidence>
<evidence type="ECO:0000256" key="1">
    <source>
        <dbReference type="ARBA" id="ARBA00022723"/>
    </source>
</evidence>
<accession>A0A5M4AUU1</accession>
<dbReference type="Pfam" id="PF01258">
    <property type="entry name" value="zf-dskA_traR"/>
    <property type="match status" value="1"/>
</dbReference>
<sequence>MTNEDRERLRKTMTDKVAGLKEELIELKELTQPEAPDCAIGRVSRMDAINNRSVNEAAIRKKQLKLSKLGQALEKIDSPDFGKCSRCGQEIPWGRIAIMPESTLCIRCASR</sequence>
<dbReference type="PANTHER" id="PTHR33823">
    <property type="entry name" value="RNA POLYMERASE-BINDING TRANSCRIPTION FACTOR DKSA-RELATED"/>
    <property type="match status" value="1"/>
</dbReference>
<evidence type="ECO:0000313" key="6">
    <source>
        <dbReference type="EMBL" id="GET31715.1"/>
    </source>
</evidence>
<dbReference type="InterPro" id="IPR000962">
    <property type="entry name" value="Znf_DskA_TraR"/>
</dbReference>
<keyword evidence="3" id="KW-0862">Zinc</keyword>
<dbReference type="RefSeq" id="WP_025863677.1">
    <property type="nucleotide sequence ID" value="NZ_BLAX01000001.1"/>
</dbReference>
<dbReference type="InterPro" id="IPR020458">
    <property type="entry name" value="Znf_DskA_TraR_CS"/>
</dbReference>
<feature type="zinc finger region" description="dksA C4-type" evidence="4">
    <location>
        <begin position="84"/>
        <end position="108"/>
    </location>
</feature>
<proteinExistence type="predicted"/>
<keyword evidence="1" id="KW-0479">Metal-binding</keyword>
<reference evidence="6 7" key="1">
    <citation type="submission" date="2019-10" db="EMBL/GenBank/DDBJ databases">
        <title>Prolixibacter strains distinguished by the presence of nitrate reductase genes were adept at nitrate-dependent anaerobic corrosion of metallic iron and carbon steel.</title>
        <authorList>
            <person name="Iino T."/>
            <person name="Shono N."/>
            <person name="Ito K."/>
            <person name="Nakamura R."/>
            <person name="Sueoka K."/>
            <person name="Harayama S."/>
            <person name="Ohkuma M."/>
        </authorList>
    </citation>
    <scope>NUCLEOTIDE SEQUENCE [LARGE SCALE GENOMIC DNA]</scope>
    <source>
        <strain evidence="6 7">JCM 13498</strain>
    </source>
</reference>
<organism evidence="6 7">
    <name type="scientific">Prolixibacter bellariivorans</name>
    <dbReference type="NCBI Taxonomy" id="314319"/>
    <lineage>
        <taxon>Bacteria</taxon>
        <taxon>Pseudomonadati</taxon>
        <taxon>Bacteroidota</taxon>
        <taxon>Bacteroidia</taxon>
        <taxon>Marinilabiliales</taxon>
        <taxon>Prolixibacteraceae</taxon>
        <taxon>Prolixibacter</taxon>
    </lineage>
</organism>
<comment type="caution">
    <text evidence="6">The sequence shown here is derived from an EMBL/GenBank/DDBJ whole genome shotgun (WGS) entry which is preliminary data.</text>
</comment>
<dbReference type="SUPFAM" id="SSF57716">
    <property type="entry name" value="Glucocorticoid receptor-like (DNA-binding domain)"/>
    <property type="match status" value="1"/>
</dbReference>
<name>A0A5M4AUU1_9BACT</name>
<feature type="domain" description="Zinc finger DksA/TraR C4-type" evidence="5">
    <location>
        <begin position="80"/>
        <end position="111"/>
    </location>
</feature>
<evidence type="ECO:0000313" key="7">
    <source>
        <dbReference type="Proteomes" id="UP000391834"/>
    </source>
</evidence>
<dbReference type="Gene3D" id="1.20.120.910">
    <property type="entry name" value="DksA, coiled-coil domain"/>
    <property type="match status" value="1"/>
</dbReference>
<keyword evidence="2" id="KW-0863">Zinc-finger</keyword>
<evidence type="ECO:0000256" key="2">
    <source>
        <dbReference type="ARBA" id="ARBA00022771"/>
    </source>
</evidence>
<gene>
    <name evidence="6" type="ORF">PbJCM13498_05780</name>
</gene>
<protein>
    <submittedName>
        <fullName evidence="6">DksA/traR C4-type zinc finger family protein</fullName>
    </submittedName>
</protein>